<evidence type="ECO:0000256" key="1">
    <source>
        <dbReference type="SAM" id="MobiDB-lite"/>
    </source>
</evidence>
<sequence>MNIAKSISAMGIFFLAVTVLSIAIDKGYAKMADPLMPERIVDNIDYRRHVAEMEQAESARLLRTGMIVSKKNKPQPVHLSTGQKPEKAVPKHKKVTANQSEKGNTSEFSASEKRLLAKAVYSEARGESFRGQVAVAAVILNRIDHADFPDSVHGVVYQENAFTAVEDGQIHLVPDREAVKAVEKAIQGADPTYGAVYYYNPEIATSDWMKEKAVKSAKTRIGKHVFMR</sequence>
<feature type="compositionally biased region" description="Polar residues" evidence="1">
    <location>
        <begin position="96"/>
        <end position="108"/>
    </location>
</feature>
<accession>A0A7W2ARH0</accession>
<gene>
    <name evidence="3" type="ORF">H2C83_04125</name>
</gene>
<dbReference type="EMBL" id="JACEOL010000009">
    <property type="protein sequence ID" value="MBA4601521.1"/>
    <property type="molecule type" value="Genomic_DNA"/>
</dbReference>
<proteinExistence type="predicted"/>
<protein>
    <submittedName>
        <fullName evidence="3">Cell wall hydrolase</fullName>
    </submittedName>
</protein>
<dbReference type="InterPro" id="IPR042047">
    <property type="entry name" value="SleB_dom1"/>
</dbReference>
<feature type="domain" description="Cell wall hydrolase SleB" evidence="2">
    <location>
        <begin position="126"/>
        <end position="227"/>
    </location>
</feature>
<evidence type="ECO:0000313" key="4">
    <source>
        <dbReference type="Proteomes" id="UP000538292"/>
    </source>
</evidence>
<name>A0A7W2ARH0_9BACL</name>
<dbReference type="RefSeq" id="WP_181738047.1">
    <property type="nucleotide sequence ID" value="NZ_JACEOL010000009.1"/>
</dbReference>
<dbReference type="Gene3D" id="6.20.240.60">
    <property type="match status" value="1"/>
</dbReference>
<organism evidence="3 4">
    <name type="scientific">Thermoactinomyces mirandus</name>
    <dbReference type="NCBI Taxonomy" id="2756294"/>
    <lineage>
        <taxon>Bacteria</taxon>
        <taxon>Bacillati</taxon>
        <taxon>Bacillota</taxon>
        <taxon>Bacilli</taxon>
        <taxon>Bacillales</taxon>
        <taxon>Thermoactinomycetaceae</taxon>
        <taxon>Thermoactinomyces</taxon>
    </lineage>
</organism>
<comment type="caution">
    <text evidence="3">The sequence shown here is derived from an EMBL/GenBank/DDBJ whole genome shotgun (WGS) entry which is preliminary data.</text>
</comment>
<evidence type="ECO:0000313" key="3">
    <source>
        <dbReference type="EMBL" id="MBA4601521.1"/>
    </source>
</evidence>
<evidence type="ECO:0000259" key="2">
    <source>
        <dbReference type="Pfam" id="PF07486"/>
    </source>
</evidence>
<feature type="region of interest" description="Disordered" evidence="1">
    <location>
        <begin position="72"/>
        <end position="108"/>
    </location>
</feature>
<dbReference type="AlphaFoldDB" id="A0A7W2ARH0"/>
<dbReference type="Gene3D" id="1.10.10.2520">
    <property type="entry name" value="Cell wall hydrolase SleB, domain 1"/>
    <property type="match status" value="1"/>
</dbReference>
<dbReference type="Pfam" id="PF07486">
    <property type="entry name" value="Hydrolase_2"/>
    <property type="match status" value="1"/>
</dbReference>
<dbReference type="Proteomes" id="UP000538292">
    <property type="component" value="Unassembled WGS sequence"/>
</dbReference>
<dbReference type="InterPro" id="IPR011105">
    <property type="entry name" value="Cell_wall_hydrolase_SleB"/>
</dbReference>
<reference evidence="3 4" key="1">
    <citation type="submission" date="2020-07" db="EMBL/GenBank/DDBJ databases">
        <title>Thermoactinomyces phylogeny.</title>
        <authorList>
            <person name="Dunlap C."/>
        </authorList>
    </citation>
    <scope>NUCLEOTIDE SEQUENCE [LARGE SCALE GENOMIC DNA]</scope>
    <source>
        <strain evidence="3 4">AMNI-1</strain>
    </source>
</reference>
<keyword evidence="4" id="KW-1185">Reference proteome</keyword>
<dbReference type="GO" id="GO:0016787">
    <property type="term" value="F:hydrolase activity"/>
    <property type="evidence" value="ECO:0007669"/>
    <property type="project" value="UniProtKB-KW"/>
</dbReference>
<keyword evidence="3" id="KW-0378">Hydrolase</keyword>